<dbReference type="SMART" id="SM00388">
    <property type="entry name" value="HisKA"/>
    <property type="match status" value="1"/>
</dbReference>
<dbReference type="InterPro" id="IPR005467">
    <property type="entry name" value="His_kinase_dom"/>
</dbReference>
<dbReference type="SUPFAM" id="SSF55781">
    <property type="entry name" value="GAF domain-like"/>
    <property type="match status" value="1"/>
</dbReference>
<dbReference type="SUPFAM" id="SSF47384">
    <property type="entry name" value="Homodimeric domain of signal transducing histidine kinase"/>
    <property type="match status" value="1"/>
</dbReference>
<dbReference type="Pfam" id="PF01590">
    <property type="entry name" value="GAF"/>
    <property type="match status" value="1"/>
</dbReference>
<dbReference type="Gene3D" id="3.30.450.40">
    <property type="match status" value="1"/>
</dbReference>
<dbReference type="InterPro" id="IPR036097">
    <property type="entry name" value="HisK_dim/P_sf"/>
</dbReference>
<dbReference type="Pfam" id="PF00512">
    <property type="entry name" value="HisKA"/>
    <property type="match status" value="1"/>
</dbReference>
<dbReference type="Proteomes" id="UP000885753">
    <property type="component" value="Unassembled WGS sequence"/>
</dbReference>
<name>A0A7C2ME01_9FLAO</name>
<dbReference type="CDD" id="cd00082">
    <property type="entry name" value="HisKA"/>
    <property type="match status" value="1"/>
</dbReference>
<dbReference type="SMART" id="SM00387">
    <property type="entry name" value="HATPase_c"/>
    <property type="match status" value="1"/>
</dbReference>
<evidence type="ECO:0000256" key="3">
    <source>
        <dbReference type="ARBA" id="ARBA00022553"/>
    </source>
</evidence>
<protein>
    <recommendedName>
        <fullName evidence="2">histidine kinase</fullName>
        <ecNumber evidence="2">2.7.13.3</ecNumber>
    </recommendedName>
</protein>
<dbReference type="PRINTS" id="PR00344">
    <property type="entry name" value="BCTRLSENSOR"/>
</dbReference>
<evidence type="ECO:0000256" key="2">
    <source>
        <dbReference type="ARBA" id="ARBA00012438"/>
    </source>
</evidence>
<gene>
    <name evidence="8" type="ORF">ENO10_04195</name>
</gene>
<reference evidence="8" key="1">
    <citation type="journal article" date="2020" name="mSystems">
        <title>Genome- and Community-Level Interaction Insights into Carbon Utilization and Element Cycling Functions of Hydrothermarchaeota in Hydrothermal Sediment.</title>
        <authorList>
            <person name="Zhou Z."/>
            <person name="Liu Y."/>
            <person name="Xu W."/>
            <person name="Pan J."/>
            <person name="Luo Z.H."/>
            <person name="Li M."/>
        </authorList>
    </citation>
    <scope>NUCLEOTIDE SEQUENCE [LARGE SCALE GENOMIC DNA]</scope>
    <source>
        <strain evidence="8">SpSt-1235</strain>
    </source>
</reference>
<dbReference type="EC" id="2.7.13.3" evidence="2"/>
<proteinExistence type="predicted"/>
<dbReference type="PANTHER" id="PTHR43711:SF1">
    <property type="entry name" value="HISTIDINE KINASE 1"/>
    <property type="match status" value="1"/>
</dbReference>
<keyword evidence="4" id="KW-0808">Transferase</keyword>
<dbReference type="Gene3D" id="1.10.287.130">
    <property type="match status" value="1"/>
</dbReference>
<dbReference type="SUPFAM" id="SSF55874">
    <property type="entry name" value="ATPase domain of HSP90 chaperone/DNA topoisomerase II/histidine kinase"/>
    <property type="match status" value="1"/>
</dbReference>
<keyword evidence="5 8" id="KW-0418">Kinase</keyword>
<accession>A0A7C2ME01</accession>
<feature type="domain" description="Histidine kinase" evidence="7">
    <location>
        <begin position="150"/>
        <end position="362"/>
    </location>
</feature>
<evidence type="ECO:0000259" key="7">
    <source>
        <dbReference type="PROSITE" id="PS50109"/>
    </source>
</evidence>
<dbReference type="PANTHER" id="PTHR43711">
    <property type="entry name" value="TWO-COMPONENT HISTIDINE KINASE"/>
    <property type="match status" value="1"/>
</dbReference>
<dbReference type="Pfam" id="PF02518">
    <property type="entry name" value="HATPase_c"/>
    <property type="match status" value="1"/>
</dbReference>
<dbReference type="PROSITE" id="PS50109">
    <property type="entry name" value="HIS_KIN"/>
    <property type="match status" value="1"/>
</dbReference>
<keyword evidence="3" id="KW-0597">Phosphoprotein</keyword>
<dbReference type="AlphaFoldDB" id="A0A7C2ME01"/>
<evidence type="ECO:0000313" key="8">
    <source>
        <dbReference type="EMBL" id="HER40402.1"/>
    </source>
</evidence>
<dbReference type="EMBL" id="DSEE01000309">
    <property type="protein sequence ID" value="HER40402.1"/>
    <property type="molecule type" value="Genomic_DNA"/>
</dbReference>
<comment type="catalytic activity">
    <reaction evidence="1">
        <text>ATP + protein L-histidine = ADP + protein N-phospho-L-histidine.</text>
        <dbReference type="EC" id="2.7.13.3"/>
    </reaction>
</comment>
<dbReference type="InterPro" id="IPR003018">
    <property type="entry name" value="GAF"/>
</dbReference>
<dbReference type="CDD" id="cd00075">
    <property type="entry name" value="HATPase"/>
    <property type="match status" value="1"/>
</dbReference>
<dbReference type="Gene3D" id="3.30.565.10">
    <property type="entry name" value="Histidine kinase-like ATPase, C-terminal domain"/>
    <property type="match status" value="1"/>
</dbReference>
<organism evidence="8">
    <name type="scientific">Salinimicrobium catena</name>
    <dbReference type="NCBI Taxonomy" id="390640"/>
    <lineage>
        <taxon>Bacteria</taxon>
        <taxon>Pseudomonadati</taxon>
        <taxon>Bacteroidota</taxon>
        <taxon>Flavobacteriia</taxon>
        <taxon>Flavobacteriales</taxon>
        <taxon>Flavobacteriaceae</taxon>
        <taxon>Salinimicrobium</taxon>
    </lineage>
</organism>
<dbReference type="InterPro" id="IPR004358">
    <property type="entry name" value="Sig_transdc_His_kin-like_C"/>
</dbReference>
<dbReference type="InterPro" id="IPR036890">
    <property type="entry name" value="HATPase_C_sf"/>
</dbReference>
<dbReference type="InterPro" id="IPR003594">
    <property type="entry name" value="HATPase_dom"/>
</dbReference>
<evidence type="ECO:0000256" key="1">
    <source>
        <dbReference type="ARBA" id="ARBA00000085"/>
    </source>
</evidence>
<dbReference type="InterPro" id="IPR003661">
    <property type="entry name" value="HisK_dim/P_dom"/>
</dbReference>
<evidence type="ECO:0000256" key="4">
    <source>
        <dbReference type="ARBA" id="ARBA00022679"/>
    </source>
</evidence>
<keyword evidence="6" id="KW-0902">Two-component regulatory system</keyword>
<evidence type="ECO:0000256" key="5">
    <source>
        <dbReference type="ARBA" id="ARBA00022777"/>
    </source>
</evidence>
<dbReference type="InterPro" id="IPR050736">
    <property type="entry name" value="Sensor_HK_Regulatory"/>
</dbReference>
<dbReference type="GO" id="GO:0000155">
    <property type="term" value="F:phosphorelay sensor kinase activity"/>
    <property type="evidence" value="ECO:0007669"/>
    <property type="project" value="InterPro"/>
</dbReference>
<evidence type="ECO:0000256" key="6">
    <source>
        <dbReference type="ARBA" id="ARBA00023012"/>
    </source>
</evidence>
<dbReference type="InterPro" id="IPR029016">
    <property type="entry name" value="GAF-like_dom_sf"/>
</dbReference>
<sequence>MGFSAIARVTEEKWITCSVRDDISFGLKPGDELDVETTLCHEVRQFDEPIVIDDVKNDPDYCNHHTPAKYGLQSYISVPIYRKDGSFFGTLCAIDPNPAKVNSPETIGMFRLFSDLISFHLNAVEEMDMASKMIEDQKRVSELREQFIAILGHDLRNPLASSRMSAEILLKLAKDDMSRKYAEMIKATTYRMDRLIENMLDFARGRLGEGIILNRKLYNGELEESLEEIIKEMRINSPERVVEVDMQIARDVMCDRERIGQMFSNLLSNADSHGTPGNSIKVKAFTREDKFYLSVLNSGDRIPDSAIKHLFQPFYREDAKQGKKGLGLGFFIASEIARAHDGTIKVDSSEKETNFTFDMPLD</sequence>
<comment type="caution">
    <text evidence="8">The sequence shown here is derived from an EMBL/GenBank/DDBJ whole genome shotgun (WGS) entry which is preliminary data.</text>
</comment>